<name>S7Q1F4_MYOBR</name>
<proteinExistence type="inferred from homology"/>
<evidence type="ECO:0000313" key="8">
    <source>
        <dbReference type="EMBL" id="EPQ17093.1"/>
    </source>
</evidence>
<evidence type="ECO:0000256" key="4">
    <source>
        <dbReference type="ARBA" id="ARBA00023125"/>
    </source>
</evidence>
<dbReference type="GO" id="GO:0003723">
    <property type="term" value="F:RNA binding"/>
    <property type="evidence" value="ECO:0007669"/>
    <property type="project" value="InterPro"/>
</dbReference>
<dbReference type="Proteomes" id="UP000052978">
    <property type="component" value="Unassembled WGS sequence"/>
</dbReference>
<dbReference type="GO" id="GO:0006351">
    <property type="term" value="P:DNA-templated transcription"/>
    <property type="evidence" value="ECO:0007669"/>
    <property type="project" value="InterPro"/>
</dbReference>
<feature type="compositionally biased region" description="Basic residues" evidence="7">
    <location>
        <begin position="154"/>
        <end position="166"/>
    </location>
</feature>
<keyword evidence="5" id="KW-0804">Transcription</keyword>
<dbReference type="InterPro" id="IPR028128">
    <property type="entry name" value="Vasculin_fam"/>
</dbReference>
<evidence type="ECO:0000256" key="3">
    <source>
        <dbReference type="ARBA" id="ARBA00023015"/>
    </source>
</evidence>
<keyword evidence="3" id="KW-0805">Transcription regulation</keyword>
<evidence type="ECO:0000256" key="2">
    <source>
        <dbReference type="ARBA" id="ARBA00010099"/>
    </source>
</evidence>
<comment type="similarity">
    <text evidence="2">Belongs to the vasculin family.</text>
</comment>
<feature type="region of interest" description="Disordered" evidence="7">
    <location>
        <begin position="43"/>
        <end position="79"/>
    </location>
</feature>
<accession>S7Q1F4</accession>
<keyword evidence="6" id="KW-0539">Nucleus</keyword>
<dbReference type="PANTHER" id="PTHR14339">
    <property type="entry name" value="VASCULIN"/>
    <property type="match status" value="1"/>
</dbReference>
<evidence type="ECO:0000256" key="1">
    <source>
        <dbReference type="ARBA" id="ARBA00004123"/>
    </source>
</evidence>
<dbReference type="GO" id="GO:0005634">
    <property type="term" value="C:nucleus"/>
    <property type="evidence" value="ECO:0007669"/>
    <property type="project" value="UniProtKB-SubCell"/>
</dbReference>
<feature type="compositionally biased region" description="Basic and acidic residues" evidence="7">
    <location>
        <begin position="206"/>
        <end position="229"/>
    </location>
</feature>
<reference evidence="8 9" key="1">
    <citation type="journal article" date="2013" name="Nat. Commun.">
        <title>Genome analysis reveals insights into physiology and longevity of the Brandt's bat Myotis brandtii.</title>
        <authorList>
            <person name="Seim I."/>
            <person name="Fang X."/>
            <person name="Xiong Z."/>
            <person name="Lobanov A.V."/>
            <person name="Huang Z."/>
            <person name="Ma S."/>
            <person name="Feng Y."/>
            <person name="Turanov A.A."/>
            <person name="Zhu Y."/>
            <person name="Lenz T.L."/>
            <person name="Gerashchenko M.V."/>
            <person name="Fan D."/>
            <person name="Hee Yim S."/>
            <person name="Yao X."/>
            <person name="Jordan D."/>
            <person name="Xiong Y."/>
            <person name="Ma Y."/>
            <person name="Lyapunov A.N."/>
            <person name="Chen G."/>
            <person name="Kulakova O.I."/>
            <person name="Sun Y."/>
            <person name="Lee S.G."/>
            <person name="Bronson R.T."/>
            <person name="Moskalev A.A."/>
            <person name="Sunyaev S.R."/>
            <person name="Zhang G."/>
            <person name="Krogh A."/>
            <person name="Wang J."/>
            <person name="Gladyshev V.N."/>
        </authorList>
    </citation>
    <scope>NUCLEOTIDE SEQUENCE [LARGE SCALE GENOMIC DNA]</scope>
</reference>
<organism evidence="8 9">
    <name type="scientific">Myotis brandtii</name>
    <name type="common">Brandt's bat</name>
    <dbReference type="NCBI Taxonomy" id="109478"/>
    <lineage>
        <taxon>Eukaryota</taxon>
        <taxon>Metazoa</taxon>
        <taxon>Chordata</taxon>
        <taxon>Craniata</taxon>
        <taxon>Vertebrata</taxon>
        <taxon>Euteleostomi</taxon>
        <taxon>Mammalia</taxon>
        <taxon>Eutheria</taxon>
        <taxon>Laurasiatheria</taxon>
        <taxon>Chiroptera</taxon>
        <taxon>Yangochiroptera</taxon>
        <taxon>Vespertilionidae</taxon>
        <taxon>Myotis</taxon>
    </lineage>
</organism>
<evidence type="ECO:0000256" key="6">
    <source>
        <dbReference type="ARBA" id="ARBA00023242"/>
    </source>
</evidence>
<feature type="compositionally biased region" description="Acidic residues" evidence="7">
    <location>
        <begin position="193"/>
        <end position="205"/>
    </location>
</feature>
<dbReference type="PANTHER" id="PTHR14339:SF10">
    <property type="entry name" value="VASCULIN-LIKE PROTEIN 1"/>
    <property type="match status" value="1"/>
</dbReference>
<dbReference type="GO" id="GO:0045893">
    <property type="term" value="P:positive regulation of DNA-templated transcription"/>
    <property type="evidence" value="ECO:0007669"/>
    <property type="project" value="InterPro"/>
</dbReference>
<evidence type="ECO:0000313" key="9">
    <source>
        <dbReference type="Proteomes" id="UP000052978"/>
    </source>
</evidence>
<feature type="region of interest" description="Disordered" evidence="7">
    <location>
        <begin position="1"/>
        <end position="28"/>
    </location>
</feature>
<protein>
    <submittedName>
        <fullName evidence="8">Vasculin-like protein 1</fullName>
    </submittedName>
</protein>
<gene>
    <name evidence="8" type="ORF">D623_10006647</name>
</gene>
<dbReference type="AlphaFoldDB" id="S7Q1F4"/>
<feature type="compositionally biased region" description="Basic and acidic residues" evidence="7">
    <location>
        <begin position="179"/>
        <end position="192"/>
    </location>
</feature>
<dbReference type="EMBL" id="KE164332">
    <property type="protein sequence ID" value="EPQ17093.1"/>
    <property type="molecule type" value="Genomic_DNA"/>
</dbReference>
<dbReference type="GO" id="GO:0003677">
    <property type="term" value="F:DNA binding"/>
    <property type="evidence" value="ECO:0007669"/>
    <property type="project" value="UniProtKB-KW"/>
</dbReference>
<sequence>MALRTWCPQNNTRLPPSGTQAPPPPGATAHQIAANVAETTWRKMRPPAQPGNGGYGRRSPTATFEKHGEHLPRGDGRFGVSRRRHNSSDGFFNNGPLRTTGDSWHQPSLFRHDSVDSGVSKGAYAGITGNLSGWHGSSRGHDGMNQRSGGGAGNHRHWNGSFHSRKGCAFQEKPPAEIMEERKEDKVEKLQFEEEDFGGLELPEDEEKKTMEESKAKCENMQTHERNLG</sequence>
<evidence type="ECO:0000256" key="5">
    <source>
        <dbReference type="ARBA" id="ARBA00023163"/>
    </source>
</evidence>
<keyword evidence="4" id="KW-0238">DNA-binding</keyword>
<evidence type="ECO:0000256" key="7">
    <source>
        <dbReference type="SAM" id="MobiDB-lite"/>
    </source>
</evidence>
<comment type="subcellular location">
    <subcellularLocation>
        <location evidence="1">Nucleus</location>
    </subcellularLocation>
</comment>
<feature type="region of interest" description="Disordered" evidence="7">
    <location>
        <begin position="134"/>
        <end position="229"/>
    </location>
</feature>
<keyword evidence="9" id="KW-1185">Reference proteome</keyword>
<feature type="compositionally biased region" description="Basic and acidic residues" evidence="7">
    <location>
        <begin position="64"/>
        <end position="76"/>
    </location>
</feature>